<keyword evidence="8 11" id="KW-0411">Iron-sulfur</keyword>
<protein>
    <recommendedName>
        <fullName evidence="11">L-serine deaminase</fullName>
    </recommendedName>
</protein>
<keyword evidence="5 11" id="KW-0004">4Fe-4S</keyword>
<accession>A0ABV1L2B8</accession>
<comment type="caution">
    <text evidence="14">The sequence shown here is derived from an EMBL/GenBank/DDBJ whole genome shotgun (WGS) entry which is preliminary data.</text>
</comment>
<proteinExistence type="inferred from homology"/>
<evidence type="ECO:0000256" key="9">
    <source>
        <dbReference type="ARBA" id="ARBA00023239"/>
    </source>
</evidence>
<keyword evidence="15" id="KW-1185">Reference proteome</keyword>
<feature type="domain" description="ACT" evidence="13">
    <location>
        <begin position="148"/>
        <end position="223"/>
    </location>
</feature>
<dbReference type="SUPFAM" id="SSF143548">
    <property type="entry name" value="Serine metabolism enzymes domain"/>
    <property type="match status" value="1"/>
</dbReference>
<keyword evidence="9 11" id="KW-0456">Lyase</keyword>
<evidence type="ECO:0000259" key="13">
    <source>
        <dbReference type="PROSITE" id="PS51671"/>
    </source>
</evidence>
<sequence length="226" mass="24301">MRFKDVFSIIGPGMIGPSSSHTAGAVRLGRVARELFGGQPRQANIMFYGSLAATYGGHGTDLAVTAGLLRFDTDDERIPESLHFAAEMGVDVVFQTSRKPAVHPNTLTITLRSGRRRCQMTGCSIGGGNIEVVEVNGFDLKFTANYPTLIAYHDDRPGVLADITRLLSEAGVNIGHMDVDRKGRLGEAATAIETDGEITKDLLEKIKRLPNMKGVSYVDLNGGVPV</sequence>
<evidence type="ECO:0000313" key="15">
    <source>
        <dbReference type="Proteomes" id="UP001493487"/>
    </source>
</evidence>
<reference evidence="14 15" key="1">
    <citation type="journal article" date="2023" name="Genome Announc.">
        <title>Pan-Genome Analyses of the Genus Cohnella and Proposal of the Novel Species Cohnella silvisoli sp. nov., Isolated from Forest Soil.</title>
        <authorList>
            <person name="Wang C."/>
            <person name="Mao L."/>
            <person name="Bao G."/>
            <person name="Zhu H."/>
        </authorList>
    </citation>
    <scope>NUCLEOTIDE SEQUENCE [LARGE SCALE GENOMIC DNA]</scope>
    <source>
        <strain evidence="14 15">NL03-T5-1</strain>
    </source>
</reference>
<keyword evidence="6 11" id="KW-0479">Metal-binding</keyword>
<dbReference type="NCBIfam" id="TIGR00719">
    <property type="entry name" value="sda_beta"/>
    <property type="match status" value="1"/>
</dbReference>
<evidence type="ECO:0000256" key="6">
    <source>
        <dbReference type="ARBA" id="ARBA00022723"/>
    </source>
</evidence>
<dbReference type="Pfam" id="PF01842">
    <property type="entry name" value="ACT"/>
    <property type="match status" value="1"/>
</dbReference>
<comment type="pathway">
    <text evidence="2 11">Carbohydrate biosynthesis; gluconeogenesis.</text>
</comment>
<dbReference type="PIRSF" id="PIRSF036692">
    <property type="entry name" value="SDH_B"/>
    <property type="match status" value="1"/>
</dbReference>
<dbReference type="InterPro" id="IPR004643">
    <property type="entry name" value="Fe-S_L-Ser_bsu"/>
</dbReference>
<evidence type="ECO:0000256" key="12">
    <source>
        <dbReference type="RuleBase" id="RU366059"/>
    </source>
</evidence>
<dbReference type="CDD" id="cd04903">
    <property type="entry name" value="ACT_LSD"/>
    <property type="match status" value="1"/>
</dbReference>
<comment type="catalytic activity">
    <reaction evidence="10 11 12">
        <text>L-serine = pyruvate + NH4(+)</text>
        <dbReference type="Rhea" id="RHEA:19169"/>
        <dbReference type="ChEBI" id="CHEBI:15361"/>
        <dbReference type="ChEBI" id="CHEBI:28938"/>
        <dbReference type="ChEBI" id="CHEBI:33384"/>
        <dbReference type="EC" id="4.3.1.17"/>
    </reaction>
</comment>
<evidence type="ECO:0000256" key="1">
    <source>
        <dbReference type="ARBA" id="ARBA00001966"/>
    </source>
</evidence>
<dbReference type="PANTHER" id="PTHR30182:SF12">
    <property type="entry name" value="L-SERINE DEHYDRATASE, BETA CHAIN-RELATED"/>
    <property type="match status" value="1"/>
</dbReference>
<dbReference type="InterPro" id="IPR002912">
    <property type="entry name" value="ACT_dom"/>
</dbReference>
<dbReference type="InterPro" id="IPR051318">
    <property type="entry name" value="Fe-S_L-Ser"/>
</dbReference>
<dbReference type="InterPro" id="IPR029009">
    <property type="entry name" value="ASB_dom_sf"/>
</dbReference>
<gene>
    <name evidence="14" type="primary">sdaAB</name>
    <name evidence="14" type="ORF">QJS35_29310</name>
</gene>
<evidence type="ECO:0000256" key="2">
    <source>
        <dbReference type="ARBA" id="ARBA00004742"/>
    </source>
</evidence>
<evidence type="ECO:0000256" key="4">
    <source>
        <dbReference type="ARBA" id="ARBA00022432"/>
    </source>
</evidence>
<dbReference type="InterPro" id="IPR005131">
    <property type="entry name" value="Ser_deHydtase_bsu"/>
</dbReference>
<dbReference type="Gene3D" id="3.30.1330.90">
    <property type="entry name" value="D-3-phosphoglycerate dehydrogenase, domain 3"/>
    <property type="match status" value="1"/>
</dbReference>
<dbReference type="GO" id="GO:0003941">
    <property type="term" value="F:L-serine ammonia-lyase activity"/>
    <property type="evidence" value="ECO:0007669"/>
    <property type="project" value="UniProtKB-EC"/>
</dbReference>
<dbReference type="Gene3D" id="3.30.70.260">
    <property type="match status" value="1"/>
</dbReference>
<evidence type="ECO:0000256" key="11">
    <source>
        <dbReference type="PIRNR" id="PIRNR036692"/>
    </source>
</evidence>
<dbReference type="PANTHER" id="PTHR30182">
    <property type="entry name" value="L-SERINE DEHYDRATASE"/>
    <property type="match status" value="1"/>
</dbReference>
<keyword evidence="4 11" id="KW-0312">Gluconeogenesis</keyword>
<evidence type="ECO:0000256" key="3">
    <source>
        <dbReference type="ARBA" id="ARBA00008636"/>
    </source>
</evidence>
<evidence type="ECO:0000256" key="8">
    <source>
        <dbReference type="ARBA" id="ARBA00023014"/>
    </source>
</evidence>
<evidence type="ECO:0000256" key="10">
    <source>
        <dbReference type="ARBA" id="ARBA00049406"/>
    </source>
</evidence>
<keyword evidence="7 11" id="KW-0408">Iron</keyword>
<evidence type="ECO:0000256" key="5">
    <source>
        <dbReference type="ARBA" id="ARBA00022485"/>
    </source>
</evidence>
<dbReference type="InterPro" id="IPR045865">
    <property type="entry name" value="ACT-like_dom_sf"/>
</dbReference>
<name>A0ABV1L2B8_9BACL</name>
<comment type="similarity">
    <text evidence="3 11 12">Belongs to the iron-sulfur dependent L-serine dehydratase family.</text>
</comment>
<dbReference type="RefSeq" id="WP_232184499.1">
    <property type="nucleotide sequence ID" value="NZ_JAIOAP010000003.1"/>
</dbReference>
<evidence type="ECO:0000313" key="14">
    <source>
        <dbReference type="EMBL" id="MEQ4486478.1"/>
    </source>
</evidence>
<dbReference type="SUPFAM" id="SSF55021">
    <property type="entry name" value="ACT-like"/>
    <property type="match status" value="1"/>
</dbReference>
<evidence type="ECO:0000256" key="7">
    <source>
        <dbReference type="ARBA" id="ARBA00023004"/>
    </source>
</evidence>
<dbReference type="Pfam" id="PF03315">
    <property type="entry name" value="SDH_beta"/>
    <property type="match status" value="1"/>
</dbReference>
<organism evidence="14 15">
    <name type="scientific">Cohnella silvisoli</name>
    <dbReference type="NCBI Taxonomy" id="2873699"/>
    <lineage>
        <taxon>Bacteria</taxon>
        <taxon>Bacillati</taxon>
        <taxon>Bacillota</taxon>
        <taxon>Bacilli</taxon>
        <taxon>Bacillales</taxon>
        <taxon>Paenibacillaceae</taxon>
        <taxon>Cohnella</taxon>
    </lineage>
</organism>
<dbReference type="PROSITE" id="PS51671">
    <property type="entry name" value="ACT"/>
    <property type="match status" value="1"/>
</dbReference>
<comment type="cofactor">
    <cofactor evidence="1 12">
        <name>[4Fe-4S] cluster</name>
        <dbReference type="ChEBI" id="CHEBI:49883"/>
    </cofactor>
</comment>
<dbReference type="Proteomes" id="UP001493487">
    <property type="component" value="Unassembled WGS sequence"/>
</dbReference>
<dbReference type="EMBL" id="JASKHM010000022">
    <property type="protein sequence ID" value="MEQ4486478.1"/>
    <property type="molecule type" value="Genomic_DNA"/>
</dbReference>